<evidence type="ECO:0000313" key="5">
    <source>
        <dbReference type="Proteomes" id="UP000307000"/>
    </source>
</evidence>
<protein>
    <recommendedName>
        <fullName evidence="6">Lsr2 family protein</fullName>
    </recommendedName>
</protein>
<dbReference type="GO" id="GO:0016746">
    <property type="term" value="F:acyltransferase activity"/>
    <property type="evidence" value="ECO:0007669"/>
    <property type="project" value="InterPro"/>
</dbReference>
<dbReference type="Proteomes" id="UP000307000">
    <property type="component" value="Chromosome"/>
</dbReference>
<feature type="domain" description="Lsr2 DNA-binding" evidence="3">
    <location>
        <begin position="64"/>
        <end position="96"/>
    </location>
</feature>
<organism evidence="4 5">
    <name type="scientific">Glutamicibacter creatinolyticus</name>
    <dbReference type="NCBI Taxonomy" id="162496"/>
    <lineage>
        <taxon>Bacteria</taxon>
        <taxon>Bacillati</taxon>
        <taxon>Actinomycetota</taxon>
        <taxon>Actinomycetes</taxon>
        <taxon>Micrococcales</taxon>
        <taxon>Micrococcaceae</taxon>
        <taxon>Glutamicibacter</taxon>
    </lineage>
</organism>
<evidence type="ECO:0000256" key="1">
    <source>
        <dbReference type="ARBA" id="ARBA00023125"/>
    </source>
</evidence>
<dbReference type="KEGG" id="gcr:GcLGCM259_0099"/>
<dbReference type="Pfam" id="PF23359">
    <property type="entry name" value="Lsr2_DNA-bd"/>
    <property type="match status" value="1"/>
</dbReference>
<dbReference type="Gene3D" id="3.30.60.230">
    <property type="entry name" value="Lsr2, dimerization domain"/>
    <property type="match status" value="1"/>
</dbReference>
<accession>A0A5B7WPV6</accession>
<dbReference type="InterPro" id="IPR042261">
    <property type="entry name" value="Lsr2-like_dimerization"/>
</dbReference>
<dbReference type="GO" id="GO:0003677">
    <property type="term" value="F:DNA binding"/>
    <property type="evidence" value="ECO:0007669"/>
    <property type="project" value="UniProtKB-KW"/>
</dbReference>
<evidence type="ECO:0000259" key="2">
    <source>
        <dbReference type="Pfam" id="PF11774"/>
    </source>
</evidence>
<keyword evidence="1" id="KW-0238">DNA-binding</keyword>
<feature type="domain" description="Lsr2 dimerization" evidence="2">
    <location>
        <begin position="1"/>
        <end position="56"/>
    </location>
</feature>
<evidence type="ECO:0000313" key="4">
    <source>
        <dbReference type="EMBL" id="QCY45889.1"/>
    </source>
</evidence>
<evidence type="ECO:0000259" key="3">
    <source>
        <dbReference type="Pfam" id="PF23359"/>
    </source>
</evidence>
<dbReference type="AlphaFoldDB" id="A0A5B7WPV6"/>
<proteinExistence type="predicted"/>
<gene>
    <name evidence="4" type="ORF">GcLGCM259_0099</name>
</gene>
<dbReference type="Pfam" id="PF11774">
    <property type="entry name" value="Lsr2"/>
    <property type="match status" value="1"/>
</dbReference>
<dbReference type="RefSeq" id="WP_138174727.1">
    <property type="nucleotide sequence ID" value="NZ_BAAAGL010000009.1"/>
</dbReference>
<dbReference type="InterPro" id="IPR055370">
    <property type="entry name" value="Lsr2_DNA-bd"/>
</dbReference>
<dbReference type="InterPro" id="IPR036625">
    <property type="entry name" value="E3-bd_dom_sf"/>
</dbReference>
<sequence length="106" mass="11788">MARQVQIALIDDIDGGEATESFSFSFGGQHYEIDLNDENAEKFRAAMEPYIQAGRSSKQNSTSEAPAIRAWAKENNMKVNARGRLNADVVEAYYAAQRKGGRSRSR</sequence>
<name>A0A5B7WPV6_9MICC</name>
<evidence type="ECO:0008006" key="6">
    <source>
        <dbReference type="Google" id="ProtNLM"/>
    </source>
</evidence>
<reference evidence="4 5" key="1">
    <citation type="submission" date="2018-12" db="EMBL/GenBank/DDBJ databases">
        <title>Complete Genome Sequence of Glutamicibacter creatinolyticus strain LGCM259,isolated from an abscess of a 12-year-old mare in Italy.</title>
        <authorList>
            <person name="Santos R.G."/>
            <person name="Silva A.L."/>
            <person name="Seyffert N."/>
            <person name="Castro T.L.P."/>
            <person name="Attili A.R."/>
            <person name="Rifici C."/>
            <person name="Mazzullo G."/>
            <person name="Brenig B."/>
            <person name="Venanzi F."/>
            <person name="Azevedo V."/>
        </authorList>
    </citation>
    <scope>NUCLEOTIDE SEQUENCE [LARGE SCALE GENOMIC DNA]</scope>
    <source>
        <strain evidence="4 5">LGCM 259</strain>
    </source>
</reference>
<dbReference type="InterPro" id="IPR024412">
    <property type="entry name" value="Lsr2_dim_dom"/>
</dbReference>
<dbReference type="Gene3D" id="4.10.320.10">
    <property type="entry name" value="E3-binding domain"/>
    <property type="match status" value="1"/>
</dbReference>
<dbReference type="EMBL" id="CP034412">
    <property type="protein sequence ID" value="QCY45889.1"/>
    <property type="molecule type" value="Genomic_DNA"/>
</dbReference>
<keyword evidence="5" id="KW-1185">Reference proteome</keyword>